<evidence type="ECO:0000313" key="2">
    <source>
        <dbReference type="EMBL" id="URD73126.1"/>
    </source>
</evidence>
<feature type="compositionally biased region" description="Basic and acidic residues" evidence="1">
    <location>
        <begin position="153"/>
        <end position="162"/>
    </location>
</feature>
<accession>A0A9E7J9W2</accession>
<sequence>MVCACGPENASHSACSASCSDAAKTSMADCIPAQRMVTHHVVGSPPRTDTVRSRIPTSFSCHTRRTSVWNSGKVICGVSSSSSWRNASSVIPPSRLNTGGRHVGGDGALMGNCTVKGATVSCSAVGAARDGCAKIGEARGCVRVDPETVKEVKPEAPRRAEDVVASAPPSGSAGGPMSYEGAAAFKNVEVLRSPEKGVWRVRVAISSEQLAEILSEQANTEAMIERMRAYAANKAGATPKHPERRRAAGRMSHCEQVFPC</sequence>
<name>A0A9E7J9W2_9LILI</name>
<gene>
    <name evidence="2" type="ORF">MUK42_07745</name>
</gene>
<evidence type="ECO:0000256" key="1">
    <source>
        <dbReference type="SAM" id="MobiDB-lite"/>
    </source>
</evidence>
<keyword evidence="3" id="KW-1185">Reference proteome</keyword>
<reference evidence="2" key="1">
    <citation type="submission" date="2022-05" db="EMBL/GenBank/DDBJ databases">
        <title>The Musa troglodytarum L. genome provides insights into the mechanism of non-climacteric behaviour and enrichment of carotenoids.</title>
        <authorList>
            <person name="Wang J."/>
        </authorList>
    </citation>
    <scope>NUCLEOTIDE SEQUENCE</scope>
    <source>
        <tissue evidence="2">Leaf</tissue>
    </source>
</reference>
<organism evidence="2 3">
    <name type="scientific">Musa troglodytarum</name>
    <name type="common">fe'i banana</name>
    <dbReference type="NCBI Taxonomy" id="320322"/>
    <lineage>
        <taxon>Eukaryota</taxon>
        <taxon>Viridiplantae</taxon>
        <taxon>Streptophyta</taxon>
        <taxon>Embryophyta</taxon>
        <taxon>Tracheophyta</taxon>
        <taxon>Spermatophyta</taxon>
        <taxon>Magnoliopsida</taxon>
        <taxon>Liliopsida</taxon>
        <taxon>Zingiberales</taxon>
        <taxon>Musaceae</taxon>
        <taxon>Musa</taxon>
    </lineage>
</organism>
<feature type="region of interest" description="Disordered" evidence="1">
    <location>
        <begin position="153"/>
        <end position="175"/>
    </location>
</feature>
<dbReference type="Proteomes" id="UP001055439">
    <property type="component" value="Chromosome 1"/>
</dbReference>
<proteinExistence type="predicted"/>
<dbReference type="EMBL" id="CP097502">
    <property type="protein sequence ID" value="URD73126.1"/>
    <property type="molecule type" value="Genomic_DNA"/>
</dbReference>
<dbReference type="OrthoDB" id="744713at2759"/>
<evidence type="ECO:0000313" key="3">
    <source>
        <dbReference type="Proteomes" id="UP001055439"/>
    </source>
</evidence>
<dbReference type="AlphaFoldDB" id="A0A9E7J9W2"/>
<protein>
    <submittedName>
        <fullName evidence="2">Uncharacterized protein</fullName>
    </submittedName>
</protein>